<dbReference type="GO" id="GO:0004176">
    <property type="term" value="F:ATP-dependent peptidase activity"/>
    <property type="evidence" value="ECO:0007669"/>
    <property type="project" value="InterPro"/>
</dbReference>
<feature type="region of interest" description="Disordered" evidence="16">
    <location>
        <begin position="1"/>
        <end position="36"/>
    </location>
</feature>
<feature type="transmembrane region" description="Helical" evidence="14">
    <location>
        <begin position="45"/>
        <end position="66"/>
    </location>
</feature>
<reference evidence="18" key="1">
    <citation type="journal article" date="2014" name="Int. J. Syst. Evol. Microbiol.">
        <title>Complete genome sequence of Corynebacterium casei LMG S-19264T (=DSM 44701T), isolated from a smear-ripened cheese.</title>
        <authorList>
            <consortium name="US DOE Joint Genome Institute (JGI-PGF)"/>
            <person name="Walter F."/>
            <person name="Albersmeier A."/>
            <person name="Kalinowski J."/>
            <person name="Ruckert C."/>
        </authorList>
    </citation>
    <scope>NUCLEOTIDE SEQUENCE</scope>
    <source>
        <strain evidence="18">CGMCC 1.14988</strain>
    </source>
</reference>
<keyword evidence="12 14" id="KW-0472">Membrane</keyword>
<keyword evidence="6 14" id="KW-0547">Nucleotide-binding</keyword>
<dbReference type="InterPro" id="IPR027417">
    <property type="entry name" value="P-loop_NTPase"/>
</dbReference>
<dbReference type="EMBL" id="BMHA01000008">
    <property type="protein sequence ID" value="GGI07431.1"/>
    <property type="molecule type" value="Genomic_DNA"/>
</dbReference>
<evidence type="ECO:0000256" key="6">
    <source>
        <dbReference type="ARBA" id="ARBA00022741"/>
    </source>
</evidence>
<comment type="subcellular location">
    <subcellularLocation>
        <location evidence="14">Cell membrane</location>
        <topology evidence="14">Multi-pass membrane protein</topology>
        <orientation evidence="14">Cytoplasmic side</orientation>
    </subcellularLocation>
    <subcellularLocation>
        <location evidence="1">Membrane</location>
    </subcellularLocation>
</comment>
<keyword evidence="11 14" id="KW-0482">Metalloprotease</keyword>
<dbReference type="RefSeq" id="WP_130649890.1">
    <property type="nucleotide sequence ID" value="NZ_BMHA01000008.1"/>
</dbReference>
<evidence type="ECO:0000259" key="17">
    <source>
        <dbReference type="SMART" id="SM00382"/>
    </source>
</evidence>
<evidence type="ECO:0000256" key="7">
    <source>
        <dbReference type="ARBA" id="ARBA00022801"/>
    </source>
</evidence>
<evidence type="ECO:0000313" key="18">
    <source>
        <dbReference type="EMBL" id="GGI07431.1"/>
    </source>
</evidence>
<comment type="caution">
    <text evidence="18">The sequence shown here is derived from an EMBL/GenBank/DDBJ whole genome shotgun (WGS) entry which is preliminary data.</text>
</comment>
<evidence type="ECO:0000256" key="9">
    <source>
        <dbReference type="ARBA" id="ARBA00022840"/>
    </source>
</evidence>
<keyword evidence="7 14" id="KW-0378">Hydrolase</keyword>
<dbReference type="PANTHER" id="PTHR23076:SF97">
    <property type="entry name" value="ATP-DEPENDENT ZINC METALLOPROTEASE YME1L1"/>
    <property type="match status" value="1"/>
</dbReference>
<evidence type="ECO:0000256" key="14">
    <source>
        <dbReference type="HAMAP-Rule" id="MF_01458"/>
    </source>
</evidence>
<evidence type="ECO:0000256" key="2">
    <source>
        <dbReference type="ARBA" id="ARBA00010044"/>
    </source>
</evidence>
<sequence length="643" mass="67818">MSLHRDRESPVLKPRRPSRSEATTSPRRSLRGDGPSPDVWRDKRVWFAAVALLAVVGGSIALSWPAPEVEPERVVLSEALARVAAGEVAFASIDDASREVLLVLGDPATTGSPQVDADGSFALPEGQQVVAAFNDGYGRDLAAAFSAAGVPFTGEPRPEPDRLTPVLTNLLPALIIVGFLLWFVARKGGFGQYGKSSRGPAAVPTTRFCDVAGADEAVSELREVVELLHDPEKFATSGATVPRGFLLEGPPGTGKTLLARAVAGEAGVPFFSLSGSEFVEMFVGVGASRVRDVFAKARKHERAIIFIDEIDAIGKARGNGPSSGANDEREATLNQLLVEMDGFEGSGIITLAATNRADVLDQALLRPGRFDRRIAVPAPDRVGRTRILELHTQGRRLGDDVDLVSLARRTPGMTGADLAALVNAATLEAARQGADEVTASHLESALSTAMLGRERRSAVTTDRDRTITAWHEAGHTLAALLQEHADDPVTVTIVPRGPAGGVTWMSGNDNAFLTQEEARAKLVTAMGGRAAEERLLDGSFTQGAAGDFQHATELATNMVTRYGMSTLGVASLSPEQVVNGPLATQVHTAVNELLDEALGQARALLQANAALLQAVADGLLLEETLHLADILRLQGELGTVTAG</sequence>
<evidence type="ECO:0000256" key="8">
    <source>
        <dbReference type="ARBA" id="ARBA00022833"/>
    </source>
</evidence>
<dbReference type="HAMAP" id="MF_01458">
    <property type="entry name" value="FtsH"/>
    <property type="match status" value="1"/>
</dbReference>
<evidence type="ECO:0000256" key="12">
    <source>
        <dbReference type="ARBA" id="ARBA00023136"/>
    </source>
</evidence>
<evidence type="ECO:0000313" key="19">
    <source>
        <dbReference type="Proteomes" id="UP000650511"/>
    </source>
</evidence>
<dbReference type="GO" id="GO:0004222">
    <property type="term" value="F:metalloendopeptidase activity"/>
    <property type="evidence" value="ECO:0007669"/>
    <property type="project" value="InterPro"/>
</dbReference>
<dbReference type="Gene3D" id="3.40.50.300">
    <property type="entry name" value="P-loop containing nucleotide triphosphate hydrolases"/>
    <property type="match status" value="1"/>
</dbReference>
<keyword evidence="14" id="KW-1003">Cell membrane</keyword>
<keyword evidence="10 14" id="KW-1133">Transmembrane helix</keyword>
<dbReference type="InterPro" id="IPR005936">
    <property type="entry name" value="FtsH"/>
</dbReference>
<accession>A0A8J3ABA7</accession>
<proteinExistence type="inferred from homology"/>
<comment type="similarity">
    <text evidence="13 14">In the central section; belongs to the AAA ATPase family.</text>
</comment>
<comment type="function">
    <text evidence="14">Acts as a processive, ATP-dependent zinc metallopeptidase for both cytoplasmic and membrane proteins. Plays a role in the quality control of integral membrane proteins.</text>
</comment>
<dbReference type="PROSITE" id="PS00674">
    <property type="entry name" value="AAA"/>
    <property type="match status" value="1"/>
</dbReference>
<dbReference type="InterPro" id="IPR000642">
    <property type="entry name" value="Peptidase_M41"/>
</dbReference>
<dbReference type="InterPro" id="IPR041569">
    <property type="entry name" value="AAA_lid_3"/>
</dbReference>
<dbReference type="GO" id="GO:0016887">
    <property type="term" value="F:ATP hydrolysis activity"/>
    <property type="evidence" value="ECO:0007669"/>
    <property type="project" value="UniProtKB-UniRule"/>
</dbReference>
<evidence type="ECO:0000256" key="10">
    <source>
        <dbReference type="ARBA" id="ARBA00022989"/>
    </source>
</evidence>
<keyword evidence="8 14" id="KW-0862">Zinc</keyword>
<keyword evidence="3 14" id="KW-0645">Protease</keyword>
<dbReference type="Pfam" id="PF17862">
    <property type="entry name" value="AAA_lid_3"/>
    <property type="match status" value="1"/>
</dbReference>
<dbReference type="SUPFAM" id="SSF140990">
    <property type="entry name" value="FtsH protease domain-like"/>
    <property type="match status" value="1"/>
</dbReference>
<dbReference type="GO" id="GO:0008270">
    <property type="term" value="F:zinc ion binding"/>
    <property type="evidence" value="ECO:0007669"/>
    <property type="project" value="UniProtKB-UniRule"/>
</dbReference>
<protein>
    <recommendedName>
        <fullName evidence="14">ATP-dependent zinc metalloprotease FtsH</fullName>
        <ecNumber evidence="14">3.4.24.-</ecNumber>
    </recommendedName>
</protein>
<dbReference type="FunFam" id="3.40.50.300:FF:000001">
    <property type="entry name" value="ATP-dependent zinc metalloprotease FtsH"/>
    <property type="match status" value="1"/>
</dbReference>
<feature type="transmembrane region" description="Helical" evidence="14">
    <location>
        <begin position="166"/>
        <end position="185"/>
    </location>
</feature>
<keyword evidence="19" id="KW-1185">Reference proteome</keyword>
<dbReference type="InterPro" id="IPR037219">
    <property type="entry name" value="Peptidase_M41-like"/>
</dbReference>
<dbReference type="GO" id="GO:0005524">
    <property type="term" value="F:ATP binding"/>
    <property type="evidence" value="ECO:0007669"/>
    <property type="project" value="UniProtKB-UniRule"/>
</dbReference>
<evidence type="ECO:0000256" key="4">
    <source>
        <dbReference type="ARBA" id="ARBA00022692"/>
    </source>
</evidence>
<dbReference type="SUPFAM" id="SSF52540">
    <property type="entry name" value="P-loop containing nucleoside triphosphate hydrolases"/>
    <property type="match status" value="1"/>
</dbReference>
<comment type="similarity">
    <text evidence="2 14">In the C-terminal section; belongs to the peptidase M41 family.</text>
</comment>
<name>A0A8J3ABA7_9ACTN</name>
<feature type="compositionally biased region" description="Basic and acidic residues" evidence="16">
    <location>
        <begin position="1"/>
        <end position="10"/>
    </location>
</feature>
<dbReference type="EC" id="3.4.24.-" evidence="14"/>
<dbReference type="Gene3D" id="1.10.8.60">
    <property type="match status" value="1"/>
</dbReference>
<feature type="binding site" evidence="14">
    <location>
        <position position="547"/>
    </location>
    <ligand>
        <name>Zn(2+)</name>
        <dbReference type="ChEBI" id="CHEBI:29105"/>
        <note>catalytic</note>
    </ligand>
</feature>
<dbReference type="AlphaFoldDB" id="A0A8J3ABA7"/>
<gene>
    <name evidence="14" type="primary">ftsH</name>
    <name evidence="18" type="ORF">GCM10011354_24050</name>
</gene>
<dbReference type="Pfam" id="PF00004">
    <property type="entry name" value="AAA"/>
    <property type="match status" value="1"/>
</dbReference>
<dbReference type="Pfam" id="PF01434">
    <property type="entry name" value="Peptidase_M41"/>
    <property type="match status" value="1"/>
</dbReference>
<dbReference type="FunFam" id="1.10.8.60:FF:000001">
    <property type="entry name" value="ATP-dependent zinc metalloprotease FtsH"/>
    <property type="match status" value="1"/>
</dbReference>
<comment type="cofactor">
    <cofactor evidence="14">
        <name>Zn(2+)</name>
        <dbReference type="ChEBI" id="CHEBI:29105"/>
    </cofactor>
    <text evidence="14">Binds 1 zinc ion per subunit.</text>
</comment>
<dbReference type="GO" id="GO:0005886">
    <property type="term" value="C:plasma membrane"/>
    <property type="evidence" value="ECO:0007669"/>
    <property type="project" value="UniProtKB-SubCell"/>
</dbReference>
<evidence type="ECO:0000256" key="1">
    <source>
        <dbReference type="ARBA" id="ARBA00004370"/>
    </source>
</evidence>
<evidence type="ECO:0000256" key="11">
    <source>
        <dbReference type="ARBA" id="ARBA00023049"/>
    </source>
</evidence>
<comment type="similarity">
    <text evidence="15">Belongs to the AAA ATPase family.</text>
</comment>
<keyword evidence="5 14" id="KW-0479">Metal-binding</keyword>
<dbReference type="OrthoDB" id="9809379at2"/>
<dbReference type="Proteomes" id="UP000650511">
    <property type="component" value="Unassembled WGS sequence"/>
</dbReference>
<evidence type="ECO:0000256" key="3">
    <source>
        <dbReference type="ARBA" id="ARBA00022670"/>
    </source>
</evidence>
<dbReference type="InterPro" id="IPR003960">
    <property type="entry name" value="ATPase_AAA_CS"/>
</dbReference>
<comment type="subunit">
    <text evidence="14">Homohexamer.</text>
</comment>
<feature type="binding site" evidence="14">
    <location>
        <begin position="249"/>
        <end position="256"/>
    </location>
    <ligand>
        <name>ATP</name>
        <dbReference type="ChEBI" id="CHEBI:30616"/>
    </ligand>
</feature>
<keyword evidence="9 14" id="KW-0067">ATP-binding</keyword>
<reference evidence="18" key="2">
    <citation type="submission" date="2020-09" db="EMBL/GenBank/DDBJ databases">
        <authorList>
            <person name="Sun Q."/>
            <person name="Zhou Y."/>
        </authorList>
    </citation>
    <scope>NUCLEOTIDE SEQUENCE</scope>
    <source>
        <strain evidence="18">CGMCC 1.14988</strain>
    </source>
</reference>
<feature type="domain" description="AAA+ ATPase" evidence="17">
    <location>
        <begin position="241"/>
        <end position="380"/>
    </location>
</feature>
<dbReference type="CDD" id="cd19501">
    <property type="entry name" value="RecA-like_FtsH"/>
    <property type="match status" value="1"/>
</dbReference>
<evidence type="ECO:0000256" key="15">
    <source>
        <dbReference type="RuleBase" id="RU003651"/>
    </source>
</evidence>
<evidence type="ECO:0000256" key="16">
    <source>
        <dbReference type="SAM" id="MobiDB-lite"/>
    </source>
</evidence>
<dbReference type="InterPro" id="IPR003959">
    <property type="entry name" value="ATPase_AAA_core"/>
</dbReference>
<dbReference type="GO" id="GO:0006508">
    <property type="term" value="P:proteolysis"/>
    <property type="evidence" value="ECO:0007669"/>
    <property type="project" value="UniProtKB-KW"/>
</dbReference>
<dbReference type="Gene3D" id="1.20.58.760">
    <property type="entry name" value="Peptidase M41"/>
    <property type="match status" value="1"/>
</dbReference>
<keyword evidence="4 14" id="KW-0812">Transmembrane</keyword>
<feature type="active site" evidence="14">
    <location>
        <position position="472"/>
    </location>
</feature>
<feature type="binding site" evidence="14">
    <location>
        <position position="475"/>
    </location>
    <ligand>
        <name>Zn(2+)</name>
        <dbReference type="ChEBI" id="CHEBI:29105"/>
        <note>catalytic</note>
    </ligand>
</feature>
<dbReference type="GO" id="GO:0030163">
    <property type="term" value="P:protein catabolic process"/>
    <property type="evidence" value="ECO:0007669"/>
    <property type="project" value="UniProtKB-UniRule"/>
</dbReference>
<dbReference type="SMART" id="SM00382">
    <property type="entry name" value="AAA"/>
    <property type="match status" value="1"/>
</dbReference>
<dbReference type="PANTHER" id="PTHR23076">
    <property type="entry name" value="METALLOPROTEASE M41 FTSH"/>
    <property type="match status" value="1"/>
</dbReference>
<feature type="binding site" evidence="14">
    <location>
        <position position="471"/>
    </location>
    <ligand>
        <name>Zn(2+)</name>
        <dbReference type="ChEBI" id="CHEBI:29105"/>
        <note>catalytic</note>
    </ligand>
</feature>
<evidence type="ECO:0000256" key="5">
    <source>
        <dbReference type="ARBA" id="ARBA00022723"/>
    </source>
</evidence>
<dbReference type="InterPro" id="IPR003593">
    <property type="entry name" value="AAA+_ATPase"/>
</dbReference>
<organism evidence="18 19">
    <name type="scientific">Egicoccus halophilus</name>
    <dbReference type="NCBI Taxonomy" id="1670830"/>
    <lineage>
        <taxon>Bacteria</taxon>
        <taxon>Bacillati</taxon>
        <taxon>Actinomycetota</taxon>
        <taxon>Nitriliruptoria</taxon>
        <taxon>Egicoccales</taxon>
        <taxon>Egicoccaceae</taxon>
        <taxon>Egicoccus</taxon>
    </lineage>
</organism>
<evidence type="ECO:0000256" key="13">
    <source>
        <dbReference type="ARBA" id="ARBA00061570"/>
    </source>
</evidence>